<evidence type="ECO:0000256" key="2">
    <source>
        <dbReference type="ARBA" id="ARBA00002315"/>
    </source>
</evidence>
<evidence type="ECO:0000256" key="12">
    <source>
        <dbReference type="PIRSR" id="PIRSR001492-2"/>
    </source>
</evidence>
<organism evidence="16 17">
    <name type="scientific">Enterovirga aerilata</name>
    <dbReference type="NCBI Taxonomy" id="2730920"/>
    <lineage>
        <taxon>Bacteria</taxon>
        <taxon>Pseudomonadati</taxon>
        <taxon>Pseudomonadota</taxon>
        <taxon>Alphaproteobacteria</taxon>
        <taxon>Hyphomicrobiales</taxon>
        <taxon>Methylobacteriaceae</taxon>
        <taxon>Enterovirga</taxon>
    </lineage>
</organism>
<evidence type="ECO:0000256" key="13">
    <source>
        <dbReference type="PIRSR" id="PIRSR001492-3"/>
    </source>
</evidence>
<dbReference type="InterPro" id="IPR006124">
    <property type="entry name" value="Metalloenzyme"/>
</dbReference>
<keyword evidence="7 9" id="KW-0464">Manganese</keyword>
<dbReference type="Gene3D" id="3.40.720.10">
    <property type="entry name" value="Alkaline Phosphatase, subunit A"/>
    <property type="match status" value="1"/>
</dbReference>
<dbReference type="SUPFAM" id="SSF64158">
    <property type="entry name" value="2,3-Bisphosphoglycerate-independent phosphoglycerate mutase, substrate-binding domain"/>
    <property type="match status" value="1"/>
</dbReference>
<dbReference type="InterPro" id="IPR005995">
    <property type="entry name" value="Pgm_bpd_ind"/>
</dbReference>
<evidence type="ECO:0000256" key="6">
    <source>
        <dbReference type="ARBA" id="ARBA00023152"/>
    </source>
</evidence>
<feature type="binding site" evidence="9 12">
    <location>
        <begin position="153"/>
        <end position="154"/>
    </location>
    <ligand>
        <name>substrate</name>
    </ligand>
</feature>
<evidence type="ECO:0000256" key="9">
    <source>
        <dbReference type="HAMAP-Rule" id="MF_01038"/>
    </source>
</evidence>
<evidence type="ECO:0000256" key="3">
    <source>
        <dbReference type="ARBA" id="ARBA00004798"/>
    </source>
</evidence>
<comment type="caution">
    <text evidence="16">The sequence shown here is derived from an EMBL/GenBank/DDBJ whole genome shotgun (WGS) entry which is preliminary data.</text>
</comment>
<feature type="binding site" evidence="9 13">
    <location>
        <position position="63"/>
    </location>
    <ligand>
        <name>Mn(2+)</name>
        <dbReference type="ChEBI" id="CHEBI:29035"/>
        <label>2</label>
    </ligand>
</feature>
<keyword evidence="17" id="KW-1185">Reference proteome</keyword>
<dbReference type="InterPro" id="IPR036646">
    <property type="entry name" value="PGAM_B_sf"/>
</dbReference>
<feature type="binding site" evidence="9 12">
    <location>
        <begin position="254"/>
        <end position="257"/>
    </location>
    <ligand>
        <name>substrate</name>
    </ligand>
</feature>
<evidence type="ECO:0000313" key="17">
    <source>
        <dbReference type="Proteomes" id="UP000564885"/>
    </source>
</evidence>
<dbReference type="PANTHER" id="PTHR31637:SF0">
    <property type="entry name" value="2,3-BISPHOSPHOGLYCERATE-INDEPENDENT PHOSPHOGLYCERATE MUTASE"/>
    <property type="match status" value="1"/>
</dbReference>
<dbReference type="FunFam" id="3.40.1450.10:FF:000002">
    <property type="entry name" value="2,3-bisphosphoglycerate-independent phosphoglycerate mutase"/>
    <property type="match status" value="1"/>
</dbReference>
<evidence type="ECO:0000259" key="14">
    <source>
        <dbReference type="Pfam" id="PF01676"/>
    </source>
</evidence>
<feature type="binding site" evidence="9 13">
    <location>
        <position position="457"/>
    </location>
    <ligand>
        <name>Mn(2+)</name>
        <dbReference type="ChEBI" id="CHEBI:29035"/>
        <label>1</label>
    </ligand>
</feature>
<accession>A0A849I3J2</accession>
<feature type="binding site" evidence="9 13">
    <location>
        <position position="397"/>
    </location>
    <ligand>
        <name>Mn(2+)</name>
        <dbReference type="ChEBI" id="CHEBI:29035"/>
        <label>1</label>
    </ligand>
</feature>
<reference evidence="16 17" key="1">
    <citation type="submission" date="2020-04" db="EMBL/GenBank/DDBJ databases">
        <title>Enterovirga sp. isolate from soil.</title>
        <authorList>
            <person name="Chea S."/>
            <person name="Kim D.-U."/>
        </authorList>
    </citation>
    <scope>NUCLEOTIDE SEQUENCE [LARGE SCALE GENOMIC DNA]</scope>
    <source>
        <strain evidence="16 17">DB1703</strain>
    </source>
</reference>
<feature type="binding site" evidence="9 13">
    <location>
        <position position="401"/>
    </location>
    <ligand>
        <name>Mn(2+)</name>
        <dbReference type="ChEBI" id="CHEBI:29035"/>
        <label>1</label>
    </ligand>
</feature>
<evidence type="ECO:0000256" key="4">
    <source>
        <dbReference type="ARBA" id="ARBA00008819"/>
    </source>
</evidence>
<comment type="pathway">
    <text evidence="3 9">Carbohydrate degradation; glycolysis; pyruvate from D-glyceraldehyde 3-phosphate: step 3/5.</text>
</comment>
<sequence length="505" mass="53874">MQERRPVMLAILDGWGWREERADNAVLQARTPSFDRLWAEGPHAFLRTSGRDVGLPEGQMGNSEVGHLNIGAGRVVMQDLPRIGAAIADGSLAGSQELAGFIARLKASGGACHLMGLVSPGGVHSHQDHGAALARMVAEAGVKVFVHAWTDGRDTPPRSAGDDLARLASALPPGATVATVCGRYYAMDRDRRWERVSKAYAAVADGEGPRALDAASVIRESYARDVTDEFVVPTVIGDYAGMRDGDGLMCFNFRADRVREILDALLDPAFAGFPRRRTIRFAAAAGMTQYSAELDRYLTTLFPPQDLRNVLGAVVAQAGRTQLRMAETEKYPHVTYFLNGGEETPFPGEERIMVPSPKVATYDLQPEMSAPELTDRAVEAIRSGRFDLIVLNYANADMVGHTGSLPAATKAVEAVDAGLGRIADAVLAAGGALLVTADHGNAEMMRDPVTGGPHTAHTTNPVPVLLAGVNGARLRDGRLADLAPTLLQLMGLEQPAEMTGRSLLG</sequence>
<feature type="domain" description="Metalloenzyme" evidence="14">
    <location>
        <begin position="6"/>
        <end position="493"/>
    </location>
</feature>
<comment type="catalytic activity">
    <reaction evidence="1 9">
        <text>(2R)-2-phosphoglycerate = (2R)-3-phosphoglycerate</text>
        <dbReference type="Rhea" id="RHEA:15901"/>
        <dbReference type="ChEBI" id="CHEBI:58272"/>
        <dbReference type="ChEBI" id="CHEBI:58289"/>
        <dbReference type="EC" id="5.4.2.12"/>
    </reaction>
</comment>
<comment type="subunit">
    <text evidence="9">Monomer.</text>
</comment>
<dbReference type="PIRSF" id="PIRSF001492">
    <property type="entry name" value="IPGAM"/>
    <property type="match status" value="1"/>
</dbReference>
<feature type="binding site" evidence="9 12">
    <location>
        <position position="183"/>
    </location>
    <ligand>
        <name>substrate</name>
    </ligand>
</feature>
<dbReference type="RefSeq" id="WP_171219418.1">
    <property type="nucleotide sequence ID" value="NZ_JABEPP010000004.1"/>
</dbReference>
<keyword evidence="6 9" id="KW-0324">Glycolysis</keyword>
<dbReference type="GO" id="GO:0005829">
    <property type="term" value="C:cytosol"/>
    <property type="evidence" value="ECO:0007669"/>
    <property type="project" value="TreeGrafter"/>
</dbReference>
<feature type="binding site" evidence="9 13">
    <location>
        <position position="13"/>
    </location>
    <ligand>
        <name>Mn(2+)</name>
        <dbReference type="ChEBI" id="CHEBI:29035"/>
        <label>2</label>
    </ligand>
</feature>
<comment type="similarity">
    <text evidence="4 9">Belongs to the BPG-independent phosphoglycerate mutase family.</text>
</comment>
<keyword evidence="8 9" id="KW-0413">Isomerase</keyword>
<dbReference type="GO" id="GO:0006007">
    <property type="term" value="P:glucose catabolic process"/>
    <property type="evidence" value="ECO:0007669"/>
    <property type="project" value="InterPro"/>
</dbReference>
<dbReference type="Proteomes" id="UP000564885">
    <property type="component" value="Unassembled WGS sequence"/>
</dbReference>
<dbReference type="CDD" id="cd16010">
    <property type="entry name" value="iPGM"/>
    <property type="match status" value="1"/>
</dbReference>
<evidence type="ECO:0000256" key="1">
    <source>
        <dbReference type="ARBA" id="ARBA00000370"/>
    </source>
</evidence>
<dbReference type="GO" id="GO:0006096">
    <property type="term" value="P:glycolytic process"/>
    <property type="evidence" value="ECO:0007669"/>
    <property type="project" value="UniProtKB-UniRule"/>
</dbReference>
<dbReference type="Gene3D" id="3.40.1450.10">
    <property type="entry name" value="BPG-independent phosphoglycerate mutase, domain B"/>
    <property type="match status" value="1"/>
</dbReference>
<keyword evidence="5 9" id="KW-0479">Metal-binding</keyword>
<dbReference type="EC" id="5.4.2.12" evidence="9 10"/>
<dbReference type="Pfam" id="PF06415">
    <property type="entry name" value="iPGM_N"/>
    <property type="match status" value="1"/>
</dbReference>
<gene>
    <name evidence="9" type="primary">gpmI</name>
    <name evidence="16" type="ORF">HJG44_16490</name>
</gene>
<feature type="binding site" evidence="9 12">
    <location>
        <position position="189"/>
    </location>
    <ligand>
        <name>substrate</name>
    </ligand>
</feature>
<dbReference type="Pfam" id="PF01676">
    <property type="entry name" value="Metalloenzyme"/>
    <property type="match status" value="1"/>
</dbReference>
<dbReference type="GO" id="GO:0004619">
    <property type="term" value="F:phosphoglycerate mutase activity"/>
    <property type="evidence" value="ECO:0007669"/>
    <property type="project" value="UniProtKB-UniRule"/>
</dbReference>
<protein>
    <recommendedName>
        <fullName evidence="9 10">2,3-bisphosphoglycerate-independent phosphoglycerate mutase</fullName>
        <shortName evidence="9">BPG-independent PGAM</shortName>
        <shortName evidence="9">Phosphoglyceromutase</shortName>
        <shortName evidence="9">iPGM</shortName>
        <ecNumber evidence="9 10">5.4.2.12</ecNumber>
    </recommendedName>
</protein>
<comment type="cofactor">
    <cofactor evidence="9">
        <name>Mn(2+)</name>
        <dbReference type="ChEBI" id="CHEBI:29035"/>
    </cofactor>
    <text evidence="9">Binds 2 manganese ions per subunit.</text>
</comment>
<evidence type="ECO:0000256" key="10">
    <source>
        <dbReference type="NCBIfam" id="TIGR01307"/>
    </source>
</evidence>
<comment type="function">
    <text evidence="2 9">Catalyzes the interconversion of 2-phosphoglycerate and 3-phosphoglycerate.</text>
</comment>
<feature type="binding site" evidence="9 13">
    <location>
        <position position="438"/>
    </location>
    <ligand>
        <name>Mn(2+)</name>
        <dbReference type="ChEBI" id="CHEBI:29035"/>
        <label>2</label>
    </ligand>
</feature>
<dbReference type="GO" id="GO:0030145">
    <property type="term" value="F:manganese ion binding"/>
    <property type="evidence" value="ECO:0007669"/>
    <property type="project" value="UniProtKB-UniRule"/>
</dbReference>
<name>A0A849I3J2_9HYPH</name>
<dbReference type="AlphaFoldDB" id="A0A849I3J2"/>
<dbReference type="PANTHER" id="PTHR31637">
    <property type="entry name" value="2,3-BISPHOSPHOGLYCERATE-INDEPENDENT PHOSPHOGLYCERATE MUTASE"/>
    <property type="match status" value="1"/>
</dbReference>
<feature type="binding site" evidence="9 12">
    <location>
        <position position="124"/>
    </location>
    <ligand>
        <name>substrate</name>
    </ligand>
</feature>
<evidence type="ECO:0000259" key="15">
    <source>
        <dbReference type="Pfam" id="PF06415"/>
    </source>
</evidence>
<evidence type="ECO:0000256" key="11">
    <source>
        <dbReference type="PIRSR" id="PIRSR001492-1"/>
    </source>
</evidence>
<feature type="binding site" evidence="9 12">
    <location>
        <position position="330"/>
    </location>
    <ligand>
        <name>substrate</name>
    </ligand>
</feature>
<proteinExistence type="inferred from homology"/>
<dbReference type="EMBL" id="JABEPP010000004">
    <property type="protein sequence ID" value="NNM73982.1"/>
    <property type="molecule type" value="Genomic_DNA"/>
</dbReference>
<feature type="domain" description="BPG-independent PGAM N-terminal" evidence="15">
    <location>
        <begin position="83"/>
        <end position="291"/>
    </location>
</feature>
<feature type="binding site" evidence="9 13">
    <location>
        <position position="439"/>
    </location>
    <ligand>
        <name>Mn(2+)</name>
        <dbReference type="ChEBI" id="CHEBI:29035"/>
        <label>2</label>
    </ligand>
</feature>
<dbReference type="HAMAP" id="MF_01038">
    <property type="entry name" value="GpmI"/>
    <property type="match status" value="1"/>
</dbReference>
<evidence type="ECO:0000313" key="16">
    <source>
        <dbReference type="EMBL" id="NNM73982.1"/>
    </source>
</evidence>
<evidence type="ECO:0000256" key="5">
    <source>
        <dbReference type="ARBA" id="ARBA00022723"/>
    </source>
</evidence>
<feature type="active site" description="Phosphoserine intermediate" evidence="9 11">
    <location>
        <position position="63"/>
    </location>
</feature>
<dbReference type="NCBIfam" id="TIGR01307">
    <property type="entry name" value="pgm_bpd_ind"/>
    <property type="match status" value="1"/>
</dbReference>
<evidence type="ECO:0000256" key="7">
    <source>
        <dbReference type="ARBA" id="ARBA00023211"/>
    </source>
</evidence>
<dbReference type="InterPro" id="IPR017850">
    <property type="entry name" value="Alkaline_phosphatase_core_sf"/>
</dbReference>
<evidence type="ECO:0000256" key="8">
    <source>
        <dbReference type="ARBA" id="ARBA00023235"/>
    </source>
</evidence>
<dbReference type="InterPro" id="IPR011258">
    <property type="entry name" value="BPG-indep_PGM_N"/>
</dbReference>
<dbReference type="SUPFAM" id="SSF53649">
    <property type="entry name" value="Alkaline phosphatase-like"/>
    <property type="match status" value="1"/>
</dbReference>
<dbReference type="UniPathway" id="UPA00109">
    <property type="reaction ID" value="UER00186"/>
</dbReference>